<dbReference type="GO" id="GO:0005886">
    <property type="term" value="C:plasma membrane"/>
    <property type="evidence" value="ECO:0007669"/>
    <property type="project" value="TreeGrafter"/>
</dbReference>
<feature type="transmembrane region" description="Helical" evidence="7">
    <location>
        <begin position="24"/>
        <end position="46"/>
    </location>
</feature>
<reference evidence="8" key="1">
    <citation type="submission" date="2018-05" db="EMBL/GenBank/DDBJ databases">
        <authorList>
            <person name="Lanie J.A."/>
            <person name="Ng W.-L."/>
            <person name="Kazmierczak K.M."/>
            <person name="Andrzejewski T.M."/>
            <person name="Davidsen T.M."/>
            <person name="Wayne K.J."/>
            <person name="Tettelin H."/>
            <person name="Glass J.I."/>
            <person name="Rusch D."/>
            <person name="Podicherti R."/>
            <person name="Tsui H.-C.T."/>
            <person name="Winkler M.E."/>
        </authorList>
    </citation>
    <scope>NUCLEOTIDE SEQUENCE</scope>
</reference>
<keyword evidence="5 7" id="KW-1133">Transmembrane helix</keyword>
<evidence type="ECO:0000256" key="2">
    <source>
        <dbReference type="ARBA" id="ARBA00005697"/>
    </source>
</evidence>
<comment type="subcellular location">
    <subcellularLocation>
        <location evidence="1">Endomembrane system</location>
        <topology evidence="1">Multi-pass membrane protein</topology>
    </subcellularLocation>
</comment>
<evidence type="ECO:0000256" key="6">
    <source>
        <dbReference type="ARBA" id="ARBA00023136"/>
    </source>
</evidence>
<evidence type="ECO:0000256" key="4">
    <source>
        <dbReference type="ARBA" id="ARBA00022692"/>
    </source>
</evidence>
<gene>
    <name evidence="8" type="ORF">METZ01_LOCUS143787</name>
</gene>
<feature type="transmembrane region" description="Helical" evidence="7">
    <location>
        <begin position="171"/>
        <end position="196"/>
    </location>
</feature>
<keyword evidence="3" id="KW-0813">Transport</keyword>
<dbReference type="InterPro" id="IPR006043">
    <property type="entry name" value="NCS2"/>
</dbReference>
<evidence type="ECO:0008006" key="9">
    <source>
        <dbReference type="Google" id="ProtNLM"/>
    </source>
</evidence>
<dbReference type="GO" id="GO:0012505">
    <property type="term" value="C:endomembrane system"/>
    <property type="evidence" value="ECO:0007669"/>
    <property type="project" value="UniProtKB-SubCell"/>
</dbReference>
<evidence type="ECO:0000256" key="1">
    <source>
        <dbReference type="ARBA" id="ARBA00004127"/>
    </source>
</evidence>
<accession>A0A381ZQ83</accession>
<feature type="transmembrane region" description="Helical" evidence="7">
    <location>
        <begin position="100"/>
        <end position="121"/>
    </location>
</feature>
<evidence type="ECO:0000256" key="7">
    <source>
        <dbReference type="SAM" id="Phobius"/>
    </source>
</evidence>
<dbReference type="Pfam" id="PF00860">
    <property type="entry name" value="Xan_ur_permease"/>
    <property type="match status" value="1"/>
</dbReference>
<evidence type="ECO:0000313" key="8">
    <source>
        <dbReference type="EMBL" id="SVA90933.1"/>
    </source>
</evidence>
<evidence type="ECO:0000256" key="3">
    <source>
        <dbReference type="ARBA" id="ARBA00022448"/>
    </source>
</evidence>
<comment type="similarity">
    <text evidence="2">Belongs to the nucleobase:cation symporter-2 (NCS2) (TC 2.A.40) family. Azg-like subfamily.</text>
</comment>
<dbReference type="EMBL" id="UINC01022067">
    <property type="protein sequence ID" value="SVA90933.1"/>
    <property type="molecule type" value="Genomic_DNA"/>
</dbReference>
<protein>
    <recommendedName>
        <fullName evidence="9">Guanine permease</fullName>
    </recommendedName>
</protein>
<organism evidence="8">
    <name type="scientific">marine metagenome</name>
    <dbReference type="NCBI Taxonomy" id="408172"/>
    <lineage>
        <taxon>unclassified sequences</taxon>
        <taxon>metagenomes</taxon>
        <taxon>ecological metagenomes</taxon>
    </lineage>
</organism>
<dbReference type="PANTHER" id="PTHR43337:SF1">
    <property type="entry name" value="XANTHINE_URACIL PERMEASE C887.17-RELATED"/>
    <property type="match status" value="1"/>
</dbReference>
<dbReference type="InterPro" id="IPR045018">
    <property type="entry name" value="Azg-like"/>
</dbReference>
<feature type="transmembrane region" description="Helical" evidence="7">
    <location>
        <begin position="208"/>
        <end position="224"/>
    </location>
</feature>
<feature type="non-terminal residue" evidence="8">
    <location>
        <position position="1"/>
    </location>
</feature>
<feature type="transmembrane region" description="Helical" evidence="7">
    <location>
        <begin position="133"/>
        <end position="151"/>
    </location>
</feature>
<proteinExistence type="inferred from homology"/>
<keyword evidence="6 7" id="KW-0472">Membrane</keyword>
<keyword evidence="4 7" id="KW-0812">Transmembrane</keyword>
<name>A0A381ZQ83_9ZZZZ</name>
<dbReference type="AlphaFoldDB" id="A0A381ZQ83"/>
<dbReference type="GO" id="GO:0005345">
    <property type="term" value="F:purine nucleobase transmembrane transporter activity"/>
    <property type="evidence" value="ECO:0007669"/>
    <property type="project" value="TreeGrafter"/>
</dbReference>
<dbReference type="PANTHER" id="PTHR43337">
    <property type="entry name" value="XANTHINE/URACIL PERMEASE C887.17-RELATED"/>
    <property type="match status" value="1"/>
</dbReference>
<sequence>VDTPPSIGPTFLQLDLIDPFRRGILSVIFIFFFIDLFDTIGTLVGVTEQAGLLEPDGTLPRARQALLSDALATMGGATAGTSTVTSYIESASGVASGGRTGLTSVFTAGLMLMTMFCYPLVRMIGEGVTVDDSAVLYPTLAPALIIIGILMMRNVKRIEWEEFTEAVPAFLTAVVMPFAFSITEGIAWGFISYALLKLVTGQGRNVHPLLYTFAALFVIRYIWLQS</sequence>
<evidence type="ECO:0000256" key="5">
    <source>
        <dbReference type="ARBA" id="ARBA00022989"/>
    </source>
</evidence>